<dbReference type="AlphaFoldDB" id="D8LFF1"/>
<dbReference type="GO" id="GO:0005743">
    <property type="term" value="C:mitochondrial inner membrane"/>
    <property type="evidence" value="ECO:0007669"/>
    <property type="project" value="UniProtKB-SubCell"/>
</dbReference>
<reference evidence="13 14" key="1">
    <citation type="journal article" date="2010" name="Nature">
        <title>The Ectocarpus genome and the independent evolution of multicellularity in brown algae.</title>
        <authorList>
            <person name="Cock J.M."/>
            <person name="Sterck L."/>
            <person name="Rouze P."/>
            <person name="Scornet D."/>
            <person name="Allen A.E."/>
            <person name="Amoutzias G."/>
            <person name="Anthouard V."/>
            <person name="Artiguenave F."/>
            <person name="Aury J.M."/>
            <person name="Badger J.H."/>
            <person name="Beszteri B."/>
            <person name="Billiau K."/>
            <person name="Bonnet E."/>
            <person name="Bothwell J.H."/>
            <person name="Bowler C."/>
            <person name="Boyen C."/>
            <person name="Brownlee C."/>
            <person name="Carrano C.J."/>
            <person name="Charrier B."/>
            <person name="Cho G.Y."/>
            <person name="Coelho S.M."/>
            <person name="Collen J."/>
            <person name="Corre E."/>
            <person name="Da Silva C."/>
            <person name="Delage L."/>
            <person name="Delaroque N."/>
            <person name="Dittami S.M."/>
            <person name="Doulbeau S."/>
            <person name="Elias M."/>
            <person name="Farnham G."/>
            <person name="Gachon C.M."/>
            <person name="Gschloessl B."/>
            <person name="Heesch S."/>
            <person name="Jabbari K."/>
            <person name="Jubin C."/>
            <person name="Kawai H."/>
            <person name="Kimura K."/>
            <person name="Kloareg B."/>
            <person name="Kupper F.C."/>
            <person name="Lang D."/>
            <person name="Le Bail A."/>
            <person name="Leblanc C."/>
            <person name="Lerouge P."/>
            <person name="Lohr M."/>
            <person name="Lopez P.J."/>
            <person name="Martens C."/>
            <person name="Maumus F."/>
            <person name="Michel G."/>
            <person name="Miranda-Saavedra D."/>
            <person name="Morales J."/>
            <person name="Moreau H."/>
            <person name="Motomura T."/>
            <person name="Nagasato C."/>
            <person name="Napoli C.A."/>
            <person name="Nelson D.R."/>
            <person name="Nyvall-Collen P."/>
            <person name="Peters A.F."/>
            <person name="Pommier C."/>
            <person name="Potin P."/>
            <person name="Poulain J."/>
            <person name="Quesneville H."/>
            <person name="Read B."/>
            <person name="Rensing S.A."/>
            <person name="Ritter A."/>
            <person name="Rousvoal S."/>
            <person name="Samanta M."/>
            <person name="Samson G."/>
            <person name="Schroeder D.C."/>
            <person name="Segurens B."/>
            <person name="Strittmatter M."/>
            <person name="Tonon T."/>
            <person name="Tregear J.W."/>
            <person name="Valentin K."/>
            <person name="von Dassow P."/>
            <person name="Yamagishi T."/>
            <person name="Van de Peer Y."/>
            <person name="Wincker P."/>
        </authorList>
    </citation>
    <scope>NUCLEOTIDE SEQUENCE [LARGE SCALE GENOMIC DNA]</scope>
    <source>
        <strain evidence="14">Ec32 / CCAP1310/4</strain>
    </source>
</reference>
<dbReference type="OrthoDB" id="13598at2759"/>
<evidence type="ECO:0000256" key="7">
    <source>
        <dbReference type="ARBA" id="ARBA00022982"/>
    </source>
</evidence>
<dbReference type="STRING" id="2880.D8LFF1"/>
<comment type="subcellular location">
    <subcellularLocation>
        <location evidence="1">Mitochondrion inner membrane</location>
        <topology evidence="1">Peripheral membrane protein</topology>
        <orientation evidence="1">Matrix side</orientation>
    </subcellularLocation>
</comment>
<keyword evidence="10" id="KW-0472">Membrane</keyword>
<dbReference type="InParanoid" id="D8LFF1"/>
<organism evidence="13 14">
    <name type="scientific">Ectocarpus siliculosus</name>
    <name type="common">Brown alga</name>
    <name type="synonym">Conferva siliculosa</name>
    <dbReference type="NCBI Taxonomy" id="2880"/>
    <lineage>
        <taxon>Eukaryota</taxon>
        <taxon>Sar</taxon>
        <taxon>Stramenopiles</taxon>
        <taxon>Ochrophyta</taxon>
        <taxon>PX clade</taxon>
        <taxon>Phaeophyceae</taxon>
        <taxon>Ectocarpales</taxon>
        <taxon>Ectocarpaceae</taxon>
        <taxon>Ectocarpus</taxon>
    </lineage>
</organism>
<evidence type="ECO:0000313" key="13">
    <source>
        <dbReference type="EMBL" id="CBN75611.1"/>
    </source>
</evidence>
<evidence type="ECO:0000256" key="2">
    <source>
        <dbReference type="ARBA" id="ARBA00009508"/>
    </source>
</evidence>
<name>D8LFF1_ECTSI</name>
<dbReference type="eggNOG" id="KOG3466">
    <property type="taxonomic scope" value="Eukaryota"/>
</dbReference>
<dbReference type="PANTHER" id="PTHR12868:SF0">
    <property type="entry name" value="NADH DEHYDROGENASE [UBIQUINONE] 1 BETA SUBCOMPLEX SUBUNIT 9"/>
    <property type="match status" value="1"/>
</dbReference>
<dbReference type="PANTHER" id="PTHR12868">
    <property type="entry name" value="NADH-UBIQUINONE OXIDOREDUCTASE B22 SUBUNIT"/>
    <property type="match status" value="1"/>
</dbReference>
<keyword evidence="4" id="KW-0813">Transport</keyword>
<dbReference type="OMA" id="YMRNAPI"/>
<evidence type="ECO:0000313" key="14">
    <source>
        <dbReference type="Proteomes" id="UP000002630"/>
    </source>
</evidence>
<evidence type="ECO:0000256" key="10">
    <source>
        <dbReference type="ARBA" id="ARBA00023136"/>
    </source>
</evidence>
<evidence type="ECO:0000256" key="1">
    <source>
        <dbReference type="ARBA" id="ARBA00004443"/>
    </source>
</evidence>
<evidence type="ECO:0000256" key="3">
    <source>
        <dbReference type="ARBA" id="ARBA00018684"/>
    </source>
</evidence>
<evidence type="ECO:0000256" key="12">
    <source>
        <dbReference type="ARBA" id="ARBA00032528"/>
    </source>
</evidence>
<accession>D8LFF1</accession>
<proteinExistence type="inferred from homology"/>
<sequence length="164" mass="18479">MNAQMNSTFRGAAAQFISKQHPITHKQEVCRLYRASLKLLDSWAIDRTIFLEEATKVRASFDEGSKCGPDSARAKALMRGAYKMIDEHVHVDRYIRPYMPSGSSFMRNPPPPLEACYPLGIPDEVLAEFKGVPMEVEVDMSRPEEGRMSKAGQVLVDLATKRVY</sequence>
<protein>
    <recommendedName>
        <fullName evidence="3">NADH dehydrogenase [ubiquinone] 1 beta subcomplex subunit 9</fullName>
    </recommendedName>
    <alternativeName>
        <fullName evidence="11">Complex I-B22</fullName>
    </alternativeName>
    <alternativeName>
        <fullName evidence="12">NADH-ubiquinone oxidoreductase B22 subunit</fullName>
    </alternativeName>
</protein>
<dbReference type="GO" id="GO:0006120">
    <property type="term" value="P:mitochondrial electron transport, NADH to ubiquinone"/>
    <property type="evidence" value="ECO:0007669"/>
    <property type="project" value="InterPro"/>
</dbReference>
<evidence type="ECO:0000256" key="9">
    <source>
        <dbReference type="ARBA" id="ARBA00023128"/>
    </source>
</evidence>
<keyword evidence="9" id="KW-0496">Mitochondrion</keyword>
<keyword evidence="5" id="KW-0679">Respiratory chain</keyword>
<evidence type="ECO:0000256" key="4">
    <source>
        <dbReference type="ARBA" id="ARBA00022448"/>
    </source>
</evidence>
<evidence type="ECO:0000256" key="5">
    <source>
        <dbReference type="ARBA" id="ARBA00022660"/>
    </source>
</evidence>
<keyword evidence="6" id="KW-0999">Mitochondrion inner membrane</keyword>
<dbReference type="InterPro" id="IPR033034">
    <property type="entry name" value="NDUFB9"/>
</dbReference>
<dbReference type="EMBL" id="FN648054">
    <property type="protein sequence ID" value="CBN75611.1"/>
    <property type="molecule type" value="Genomic_DNA"/>
</dbReference>
<dbReference type="EMBL" id="FN649743">
    <property type="protein sequence ID" value="CBN75611.1"/>
    <property type="molecule type" value="Genomic_DNA"/>
</dbReference>
<dbReference type="CDD" id="cd20263">
    <property type="entry name" value="Complex1_LYR_NDUFB9_LYRM3"/>
    <property type="match status" value="1"/>
</dbReference>
<dbReference type="Proteomes" id="UP000002630">
    <property type="component" value="Linkage Group LG18"/>
</dbReference>
<evidence type="ECO:0000256" key="11">
    <source>
        <dbReference type="ARBA" id="ARBA00030192"/>
    </source>
</evidence>
<keyword evidence="8" id="KW-0007">Acetylation</keyword>
<keyword evidence="14" id="KW-1185">Reference proteome</keyword>
<evidence type="ECO:0000256" key="8">
    <source>
        <dbReference type="ARBA" id="ARBA00022990"/>
    </source>
</evidence>
<keyword evidence="7" id="KW-0249">Electron transport</keyword>
<dbReference type="InterPro" id="IPR045292">
    <property type="entry name" value="Complex1_LYR_NDUFB9_LYRM3"/>
</dbReference>
<evidence type="ECO:0000256" key="6">
    <source>
        <dbReference type="ARBA" id="ARBA00022792"/>
    </source>
</evidence>
<comment type="similarity">
    <text evidence="2">Belongs to the complex I LYR family.</text>
</comment>
<gene>
    <name evidence="13" type="ORF">Esi_0148_0062</name>
</gene>